<dbReference type="Pfam" id="PF08245">
    <property type="entry name" value="Mur_ligase_M"/>
    <property type="match status" value="1"/>
</dbReference>
<evidence type="ECO:0000259" key="17">
    <source>
        <dbReference type="Pfam" id="PF08245"/>
    </source>
</evidence>
<dbReference type="InterPro" id="IPR000713">
    <property type="entry name" value="Mur_ligase_N"/>
</dbReference>
<dbReference type="SUPFAM" id="SSF53244">
    <property type="entry name" value="MurD-like peptide ligases, peptide-binding domain"/>
    <property type="match status" value="1"/>
</dbReference>
<dbReference type="SUPFAM" id="SSF51984">
    <property type="entry name" value="MurCD N-terminal domain"/>
    <property type="match status" value="1"/>
</dbReference>
<evidence type="ECO:0000259" key="16">
    <source>
        <dbReference type="Pfam" id="PF02875"/>
    </source>
</evidence>
<dbReference type="InterPro" id="IPR036615">
    <property type="entry name" value="Mur_ligase_C_dom_sf"/>
</dbReference>
<comment type="function">
    <text evidence="14">Cell wall formation.</text>
</comment>
<name>A0ABP3XXJ6_9FLAO</name>
<sequence length="453" mass="50108">MNISKEHITRFYFLGIGGIGMSALARYFNASGYDVAGYDKTATALTTQLISEGIEVNFAPTADAIPARFKEKNETMIVYTPAVPADMEQYMFFLNNGFGIRKRAQVLGMISHAIKTLAIAGTHGKTTTTAILGHLLAFAEEKVTAFLGGISENYHTNLILKGNDLMVVEADEFDRSFLTLSPSIAAITSMDADHLDIYGEADALTKSFGEFAQLVQDDGELIIRKGLPLDGKTYGIDEDADYNGTNLVIKEGVYEFNLQTPYGVLEQLRFSLPGKHNVLNAIAAMAVAIEYGISPSTISVALPFFKGVERRFSYRIKTEDLVLIDDYAHHPTEINAVHQAIREMYPDEQILAIFQPHLYSRTRDFINEFASALGQFDQVALLDIYPAREKPIAGITSMALLHKMDHKDKKLVQKEELKDVVSDSDCKIVVMMGAGDIGIEIMNLTKTLQNEVH</sequence>
<dbReference type="EC" id="6.3.2.8" evidence="3 14"/>
<dbReference type="Gene3D" id="3.90.190.20">
    <property type="entry name" value="Mur ligase, C-terminal domain"/>
    <property type="match status" value="1"/>
</dbReference>
<dbReference type="InterPro" id="IPR005758">
    <property type="entry name" value="UDP-N-AcMur_Ala_ligase_MurC"/>
</dbReference>
<keyword evidence="9 14" id="KW-0133">Cell shape</keyword>
<dbReference type="InterPro" id="IPR013221">
    <property type="entry name" value="Mur_ligase_cen"/>
</dbReference>
<keyword evidence="11 14" id="KW-0131">Cell cycle</keyword>
<dbReference type="GO" id="GO:0016874">
    <property type="term" value="F:ligase activity"/>
    <property type="evidence" value="ECO:0007669"/>
    <property type="project" value="UniProtKB-KW"/>
</dbReference>
<evidence type="ECO:0000256" key="11">
    <source>
        <dbReference type="ARBA" id="ARBA00023306"/>
    </source>
</evidence>
<evidence type="ECO:0000259" key="15">
    <source>
        <dbReference type="Pfam" id="PF01225"/>
    </source>
</evidence>
<dbReference type="PANTHER" id="PTHR43445">
    <property type="entry name" value="UDP-N-ACETYLMURAMATE--L-ALANINE LIGASE-RELATED"/>
    <property type="match status" value="1"/>
</dbReference>
<evidence type="ECO:0000313" key="19">
    <source>
        <dbReference type="Proteomes" id="UP001500507"/>
    </source>
</evidence>
<dbReference type="InterPro" id="IPR050061">
    <property type="entry name" value="MurCDEF_pg_biosynth"/>
</dbReference>
<keyword evidence="8 14" id="KW-0067">ATP-binding</keyword>
<feature type="domain" description="Mur ligase C-terminal" evidence="16">
    <location>
        <begin position="310"/>
        <end position="411"/>
    </location>
</feature>
<evidence type="ECO:0000256" key="1">
    <source>
        <dbReference type="ARBA" id="ARBA00004496"/>
    </source>
</evidence>
<evidence type="ECO:0000256" key="2">
    <source>
        <dbReference type="ARBA" id="ARBA00004752"/>
    </source>
</evidence>
<comment type="subcellular location">
    <subcellularLocation>
        <location evidence="1 14">Cytoplasm</location>
    </subcellularLocation>
</comment>
<evidence type="ECO:0000256" key="14">
    <source>
        <dbReference type="HAMAP-Rule" id="MF_00046"/>
    </source>
</evidence>
<dbReference type="Pfam" id="PF01225">
    <property type="entry name" value="Mur_ligase"/>
    <property type="match status" value="1"/>
</dbReference>
<evidence type="ECO:0000256" key="4">
    <source>
        <dbReference type="ARBA" id="ARBA00022490"/>
    </source>
</evidence>
<feature type="binding site" evidence="14">
    <location>
        <begin position="121"/>
        <end position="127"/>
    </location>
    <ligand>
        <name>ATP</name>
        <dbReference type="ChEBI" id="CHEBI:30616"/>
    </ligand>
</feature>
<keyword evidence="5 14" id="KW-0436">Ligase</keyword>
<evidence type="ECO:0000313" key="18">
    <source>
        <dbReference type="EMBL" id="GAA0873282.1"/>
    </source>
</evidence>
<evidence type="ECO:0000256" key="13">
    <source>
        <dbReference type="ARBA" id="ARBA00047833"/>
    </source>
</evidence>
<feature type="domain" description="Mur ligase N-terminal catalytic" evidence="15">
    <location>
        <begin position="11"/>
        <end position="112"/>
    </location>
</feature>
<organism evidence="18 19">
    <name type="scientific">Gangjinia marincola</name>
    <dbReference type="NCBI Taxonomy" id="578463"/>
    <lineage>
        <taxon>Bacteria</taxon>
        <taxon>Pseudomonadati</taxon>
        <taxon>Bacteroidota</taxon>
        <taxon>Flavobacteriia</taxon>
        <taxon>Flavobacteriales</taxon>
        <taxon>Flavobacteriaceae</taxon>
        <taxon>Gangjinia</taxon>
    </lineage>
</organism>
<keyword evidence="19" id="KW-1185">Reference proteome</keyword>
<evidence type="ECO:0000256" key="5">
    <source>
        <dbReference type="ARBA" id="ARBA00022598"/>
    </source>
</evidence>
<keyword evidence="10 14" id="KW-0573">Peptidoglycan synthesis</keyword>
<evidence type="ECO:0000256" key="12">
    <source>
        <dbReference type="ARBA" id="ARBA00023316"/>
    </source>
</evidence>
<dbReference type="HAMAP" id="MF_00046">
    <property type="entry name" value="MurC"/>
    <property type="match status" value="1"/>
</dbReference>
<dbReference type="Pfam" id="PF02875">
    <property type="entry name" value="Mur_ligase_C"/>
    <property type="match status" value="1"/>
</dbReference>
<protein>
    <recommendedName>
        <fullName evidence="3 14">UDP-N-acetylmuramate--L-alanine ligase</fullName>
        <ecNumber evidence="3 14">6.3.2.8</ecNumber>
    </recommendedName>
    <alternativeName>
        <fullName evidence="14">UDP-N-acetylmuramoyl-L-alanine synthetase</fullName>
    </alternativeName>
</protein>
<keyword evidence="4 14" id="KW-0963">Cytoplasm</keyword>
<dbReference type="Proteomes" id="UP001500507">
    <property type="component" value="Unassembled WGS sequence"/>
</dbReference>
<evidence type="ECO:0000256" key="9">
    <source>
        <dbReference type="ARBA" id="ARBA00022960"/>
    </source>
</evidence>
<evidence type="ECO:0000256" key="8">
    <source>
        <dbReference type="ARBA" id="ARBA00022840"/>
    </source>
</evidence>
<reference evidence="19" key="1">
    <citation type="journal article" date="2019" name="Int. J. Syst. Evol. Microbiol.">
        <title>The Global Catalogue of Microorganisms (GCM) 10K type strain sequencing project: providing services to taxonomists for standard genome sequencing and annotation.</title>
        <authorList>
            <consortium name="The Broad Institute Genomics Platform"/>
            <consortium name="The Broad Institute Genome Sequencing Center for Infectious Disease"/>
            <person name="Wu L."/>
            <person name="Ma J."/>
        </authorList>
    </citation>
    <scope>NUCLEOTIDE SEQUENCE [LARGE SCALE GENOMIC DNA]</scope>
    <source>
        <strain evidence="19">JCM 16082</strain>
    </source>
</reference>
<comment type="similarity">
    <text evidence="14">Belongs to the MurCDEF family.</text>
</comment>
<feature type="domain" description="Mur ligase central" evidence="17">
    <location>
        <begin position="119"/>
        <end position="288"/>
    </location>
</feature>
<accession>A0ABP3XXJ6</accession>
<dbReference type="Gene3D" id="3.40.1190.10">
    <property type="entry name" value="Mur-like, catalytic domain"/>
    <property type="match status" value="1"/>
</dbReference>
<proteinExistence type="inferred from homology"/>
<keyword evidence="7 14" id="KW-0547">Nucleotide-binding</keyword>
<gene>
    <name evidence="14 18" type="primary">murC</name>
    <name evidence="18" type="ORF">GCM10009117_24290</name>
</gene>
<dbReference type="InterPro" id="IPR004101">
    <property type="entry name" value="Mur_ligase_C"/>
</dbReference>
<comment type="catalytic activity">
    <reaction evidence="13 14">
        <text>UDP-N-acetyl-alpha-D-muramate + L-alanine + ATP = UDP-N-acetyl-alpha-D-muramoyl-L-alanine + ADP + phosphate + H(+)</text>
        <dbReference type="Rhea" id="RHEA:23372"/>
        <dbReference type="ChEBI" id="CHEBI:15378"/>
        <dbReference type="ChEBI" id="CHEBI:30616"/>
        <dbReference type="ChEBI" id="CHEBI:43474"/>
        <dbReference type="ChEBI" id="CHEBI:57972"/>
        <dbReference type="ChEBI" id="CHEBI:70757"/>
        <dbReference type="ChEBI" id="CHEBI:83898"/>
        <dbReference type="ChEBI" id="CHEBI:456216"/>
        <dbReference type="EC" id="6.3.2.8"/>
    </reaction>
</comment>
<comment type="caution">
    <text evidence="18">The sequence shown here is derived from an EMBL/GenBank/DDBJ whole genome shotgun (WGS) entry which is preliminary data.</text>
</comment>
<evidence type="ECO:0000256" key="10">
    <source>
        <dbReference type="ARBA" id="ARBA00022984"/>
    </source>
</evidence>
<dbReference type="Gene3D" id="3.40.50.720">
    <property type="entry name" value="NAD(P)-binding Rossmann-like Domain"/>
    <property type="match status" value="1"/>
</dbReference>
<dbReference type="PANTHER" id="PTHR43445:SF3">
    <property type="entry name" value="UDP-N-ACETYLMURAMATE--L-ALANINE LIGASE"/>
    <property type="match status" value="1"/>
</dbReference>
<evidence type="ECO:0000256" key="7">
    <source>
        <dbReference type="ARBA" id="ARBA00022741"/>
    </source>
</evidence>
<dbReference type="EMBL" id="BAAAFG010000016">
    <property type="protein sequence ID" value="GAA0873282.1"/>
    <property type="molecule type" value="Genomic_DNA"/>
</dbReference>
<keyword evidence="6 14" id="KW-0132">Cell division</keyword>
<keyword evidence="12 14" id="KW-0961">Cell wall biogenesis/degradation</keyword>
<evidence type="ECO:0000256" key="6">
    <source>
        <dbReference type="ARBA" id="ARBA00022618"/>
    </source>
</evidence>
<evidence type="ECO:0000256" key="3">
    <source>
        <dbReference type="ARBA" id="ARBA00012211"/>
    </source>
</evidence>
<dbReference type="InterPro" id="IPR036565">
    <property type="entry name" value="Mur-like_cat_sf"/>
</dbReference>
<dbReference type="SUPFAM" id="SSF53623">
    <property type="entry name" value="MurD-like peptide ligases, catalytic domain"/>
    <property type="match status" value="1"/>
</dbReference>
<dbReference type="RefSeq" id="WP_343768087.1">
    <property type="nucleotide sequence ID" value="NZ_BAAAFG010000016.1"/>
</dbReference>
<dbReference type="NCBIfam" id="TIGR01082">
    <property type="entry name" value="murC"/>
    <property type="match status" value="1"/>
</dbReference>
<comment type="pathway">
    <text evidence="2 14">Cell wall biogenesis; peptidoglycan biosynthesis.</text>
</comment>